<dbReference type="InterPro" id="IPR011035">
    <property type="entry name" value="Ribosomal_bL25/Gln-tRNA_synth"/>
</dbReference>
<dbReference type="AlphaFoldDB" id="A0A0G1CIE6"/>
<dbReference type="InterPro" id="IPR029751">
    <property type="entry name" value="Ribosomal_L25_dom"/>
</dbReference>
<feature type="domain" description="Large ribosomal subunit protein bL25 L25" evidence="7">
    <location>
        <begin position="6"/>
        <end position="91"/>
    </location>
</feature>
<keyword evidence="4 5" id="KW-0687">Ribonucleoprotein</keyword>
<evidence type="ECO:0000313" key="9">
    <source>
        <dbReference type="EMBL" id="KKS85575.1"/>
    </source>
</evidence>
<evidence type="ECO:0000256" key="6">
    <source>
        <dbReference type="SAM" id="MobiDB-lite"/>
    </source>
</evidence>
<evidence type="ECO:0000256" key="1">
    <source>
        <dbReference type="ARBA" id="ARBA00022730"/>
    </source>
</evidence>
<dbReference type="InterPro" id="IPR020930">
    <property type="entry name" value="Ribosomal_uL5_bac-type"/>
</dbReference>
<comment type="function">
    <text evidence="5">This is one of the proteins that binds to the 5S RNA in the ribosome where it forms part of the central protuberance.</text>
</comment>
<keyword evidence="1 5" id="KW-0699">rRNA-binding</keyword>
<dbReference type="HAMAP" id="MF_01334">
    <property type="entry name" value="Ribosomal_bL25_CTC"/>
    <property type="match status" value="1"/>
</dbReference>
<dbReference type="Pfam" id="PF01386">
    <property type="entry name" value="Ribosomal_L25p"/>
    <property type="match status" value="1"/>
</dbReference>
<organism evidence="9 10">
    <name type="scientific">Candidatus Gottesmanbacteria bacterium GW2011_GWA1_43_11</name>
    <dbReference type="NCBI Taxonomy" id="1618436"/>
    <lineage>
        <taxon>Bacteria</taxon>
        <taxon>Candidatus Gottesmaniibacteriota</taxon>
    </lineage>
</organism>
<evidence type="ECO:0000256" key="5">
    <source>
        <dbReference type="HAMAP-Rule" id="MF_01334"/>
    </source>
</evidence>
<comment type="caution">
    <text evidence="9">The sequence shown here is derived from an EMBL/GenBank/DDBJ whole genome shotgun (WGS) entry which is preliminary data.</text>
</comment>
<gene>
    <name evidence="5" type="primary">rplY</name>
    <name evidence="5" type="synonym">ctc</name>
    <name evidence="9" type="ORF">UV59_C0006G0031</name>
</gene>
<dbReference type="GO" id="GO:0003735">
    <property type="term" value="F:structural constituent of ribosome"/>
    <property type="evidence" value="ECO:0007669"/>
    <property type="project" value="InterPro"/>
</dbReference>
<evidence type="ECO:0000259" key="7">
    <source>
        <dbReference type="Pfam" id="PF01386"/>
    </source>
</evidence>
<comment type="subunit">
    <text evidence="5">Part of the 50S ribosomal subunit; part of the 5S rRNA/L5/L18/L25 subcomplex. Contacts the 5S rRNA. Binds to the 5S rRNA independently of L5 and L18.</text>
</comment>
<reference evidence="9 10" key="1">
    <citation type="journal article" date="2015" name="Nature">
        <title>rRNA introns, odd ribosomes, and small enigmatic genomes across a large radiation of phyla.</title>
        <authorList>
            <person name="Brown C.T."/>
            <person name="Hug L.A."/>
            <person name="Thomas B.C."/>
            <person name="Sharon I."/>
            <person name="Castelle C.J."/>
            <person name="Singh A."/>
            <person name="Wilkins M.J."/>
            <person name="Williams K.H."/>
            <person name="Banfield J.F."/>
        </authorList>
    </citation>
    <scope>NUCLEOTIDE SEQUENCE [LARGE SCALE GENOMIC DNA]</scope>
</reference>
<dbReference type="Proteomes" id="UP000034543">
    <property type="component" value="Unassembled WGS sequence"/>
</dbReference>
<keyword evidence="3 5" id="KW-0689">Ribosomal protein</keyword>
<dbReference type="InterPro" id="IPR001021">
    <property type="entry name" value="Ribosomal_bL25_long"/>
</dbReference>
<accession>A0A0G1CIE6</accession>
<evidence type="ECO:0000256" key="4">
    <source>
        <dbReference type="ARBA" id="ARBA00023274"/>
    </source>
</evidence>
<dbReference type="InterPro" id="IPR020056">
    <property type="entry name" value="Rbsml_bL25/Gln-tRNA_synth_N"/>
</dbReference>
<evidence type="ECO:0000259" key="8">
    <source>
        <dbReference type="Pfam" id="PF14693"/>
    </source>
</evidence>
<dbReference type="PANTHER" id="PTHR33284:SF1">
    <property type="entry name" value="RIBOSOMAL PROTEIN L25_GLN-TRNA SYNTHETASE, ANTI-CODON-BINDING DOMAIN-CONTAINING PROTEIN"/>
    <property type="match status" value="1"/>
</dbReference>
<protein>
    <recommendedName>
        <fullName evidence="5">Large ribosomal subunit protein bL25</fullName>
    </recommendedName>
    <alternativeName>
        <fullName evidence="5">General stress protein CTC</fullName>
    </alternativeName>
</protein>
<dbReference type="EMBL" id="LCFB01000006">
    <property type="protein sequence ID" value="KKS85575.1"/>
    <property type="molecule type" value="Genomic_DNA"/>
</dbReference>
<evidence type="ECO:0000313" key="10">
    <source>
        <dbReference type="Proteomes" id="UP000034543"/>
    </source>
</evidence>
<evidence type="ECO:0000256" key="3">
    <source>
        <dbReference type="ARBA" id="ARBA00022980"/>
    </source>
</evidence>
<feature type="domain" description="Large ribosomal subunit protein bL25 beta" evidence="8">
    <location>
        <begin position="99"/>
        <end position="180"/>
    </location>
</feature>
<dbReference type="Gene3D" id="2.40.240.10">
    <property type="entry name" value="Ribosomal Protein L25, Chain P"/>
    <property type="match status" value="1"/>
</dbReference>
<dbReference type="PATRIC" id="fig|1618436.3.peg.325"/>
<dbReference type="NCBIfam" id="TIGR00731">
    <property type="entry name" value="bL25_bact_ctc"/>
    <property type="match status" value="1"/>
</dbReference>
<comment type="similarity">
    <text evidence="5">Belongs to the bacterial ribosomal protein bL25 family. CTC subfamily.</text>
</comment>
<dbReference type="InterPro" id="IPR037121">
    <property type="entry name" value="Ribosomal_bL25_C"/>
</dbReference>
<dbReference type="Gene3D" id="2.170.120.20">
    <property type="entry name" value="Ribosomal protein L25, beta domain"/>
    <property type="match status" value="1"/>
</dbReference>
<dbReference type="GO" id="GO:0006412">
    <property type="term" value="P:translation"/>
    <property type="evidence" value="ECO:0007669"/>
    <property type="project" value="UniProtKB-UniRule"/>
</dbReference>
<dbReference type="Pfam" id="PF14693">
    <property type="entry name" value="Ribosomal_TL5_C"/>
    <property type="match status" value="1"/>
</dbReference>
<name>A0A0G1CIE6_9BACT</name>
<dbReference type="InterPro" id="IPR020057">
    <property type="entry name" value="Ribosomal_bL25_b-dom"/>
</dbReference>
<keyword evidence="2 5" id="KW-0694">RNA-binding</keyword>
<feature type="compositionally biased region" description="Low complexity" evidence="6">
    <location>
        <begin position="200"/>
        <end position="222"/>
    </location>
</feature>
<dbReference type="CDD" id="cd00495">
    <property type="entry name" value="Ribosomal_L25_TL5_CTC"/>
    <property type="match status" value="1"/>
</dbReference>
<evidence type="ECO:0000256" key="2">
    <source>
        <dbReference type="ARBA" id="ARBA00022884"/>
    </source>
</evidence>
<dbReference type="GO" id="GO:0008097">
    <property type="term" value="F:5S rRNA binding"/>
    <property type="evidence" value="ECO:0007669"/>
    <property type="project" value="InterPro"/>
</dbReference>
<dbReference type="PANTHER" id="PTHR33284">
    <property type="entry name" value="RIBOSOMAL PROTEIN L25/GLN-TRNA SYNTHETASE, ANTI-CODON-BINDING DOMAIN-CONTAINING PROTEIN"/>
    <property type="match status" value="1"/>
</dbReference>
<sequence>MKAIRLHAQPRILRGRKVSQLRARAFVPGVIYGKGIASQAIEMALPEFSQVYAATGETGLVELNLGSDVRPALIKSVQVHPVTNKFLHVDFYQVDLKTKVTAHVPLKITGAAPAVTDRLGVLLQLINEAEVEALPTDLPEYLEVDISKLAQIGDTILIGQLTVSPAVTVLTSGSLEVVKIGELISRETEAEVKAEEEKAQQLQAEAAAVTPTTPAGPAEAVTSTPQVPAKAEKQSS</sequence>
<feature type="region of interest" description="Disordered" evidence="6">
    <location>
        <begin position="191"/>
        <end position="236"/>
    </location>
</feature>
<proteinExistence type="inferred from homology"/>
<dbReference type="GO" id="GO:0022625">
    <property type="term" value="C:cytosolic large ribosomal subunit"/>
    <property type="evidence" value="ECO:0007669"/>
    <property type="project" value="TreeGrafter"/>
</dbReference>
<dbReference type="STRING" id="1618436.UV59_C0006G0031"/>
<dbReference type="SUPFAM" id="SSF50715">
    <property type="entry name" value="Ribosomal protein L25-like"/>
    <property type="match status" value="1"/>
</dbReference>